<evidence type="ECO:0000313" key="14">
    <source>
        <dbReference type="Proteomes" id="UP001501367"/>
    </source>
</evidence>
<comment type="caution">
    <text evidence="13">The sequence shown here is derived from an EMBL/GenBank/DDBJ whole genome shotgun (WGS) entry which is preliminary data.</text>
</comment>
<comment type="subcellular location">
    <subcellularLocation>
        <location evidence="1">Membrane</location>
        <topology evidence="1">Multi-pass membrane protein</topology>
    </subcellularLocation>
</comment>
<feature type="transmembrane region" description="Helical" evidence="10">
    <location>
        <begin position="271"/>
        <end position="294"/>
    </location>
</feature>
<keyword evidence="14" id="KW-1185">Reference proteome</keyword>
<keyword evidence="4" id="KW-0874">Quinone</keyword>
<organism evidence="13 14">
    <name type="scientific">Flavobacterium ginsengisoli</name>
    <dbReference type="NCBI Taxonomy" id="871694"/>
    <lineage>
        <taxon>Bacteria</taxon>
        <taxon>Pseudomonadati</taxon>
        <taxon>Bacteroidota</taxon>
        <taxon>Flavobacteriia</taxon>
        <taxon>Flavobacteriales</taxon>
        <taxon>Flavobacteriaceae</taxon>
        <taxon>Flavobacterium</taxon>
    </lineage>
</organism>
<feature type="transmembrane region" description="Helical" evidence="10">
    <location>
        <begin position="243"/>
        <end position="262"/>
    </location>
</feature>
<evidence type="ECO:0000256" key="4">
    <source>
        <dbReference type="ARBA" id="ARBA00022719"/>
    </source>
</evidence>
<evidence type="ECO:0000256" key="5">
    <source>
        <dbReference type="ARBA" id="ARBA00022989"/>
    </source>
</evidence>
<dbReference type="InterPro" id="IPR012336">
    <property type="entry name" value="Thioredoxin-like_fold"/>
</dbReference>
<keyword evidence="5 10" id="KW-1133">Transmembrane helix</keyword>
<dbReference type="EMBL" id="BAABDT010000001">
    <property type="protein sequence ID" value="GAA3726086.1"/>
    <property type="molecule type" value="Genomic_DNA"/>
</dbReference>
<dbReference type="CDD" id="cd12921">
    <property type="entry name" value="VKOR_4"/>
    <property type="match status" value="1"/>
</dbReference>
<dbReference type="InterPro" id="IPR038354">
    <property type="entry name" value="VKOR_sf"/>
</dbReference>
<evidence type="ECO:0000259" key="11">
    <source>
        <dbReference type="Pfam" id="PF07884"/>
    </source>
</evidence>
<evidence type="ECO:0000256" key="2">
    <source>
        <dbReference type="ARBA" id="ARBA00006214"/>
    </source>
</evidence>
<dbReference type="RefSeq" id="WP_345157049.1">
    <property type="nucleotide sequence ID" value="NZ_BAABDT010000001.1"/>
</dbReference>
<feature type="domain" description="Vitamin K epoxide reductase" evidence="11">
    <location>
        <begin position="165"/>
        <end position="289"/>
    </location>
</feature>
<evidence type="ECO:0000256" key="1">
    <source>
        <dbReference type="ARBA" id="ARBA00004141"/>
    </source>
</evidence>
<dbReference type="Gene3D" id="3.40.30.10">
    <property type="entry name" value="Glutaredoxin"/>
    <property type="match status" value="1"/>
</dbReference>
<evidence type="ECO:0000256" key="6">
    <source>
        <dbReference type="ARBA" id="ARBA00023002"/>
    </source>
</evidence>
<proteinExistence type="inferred from homology"/>
<name>A0ABP7EWV0_9FLAO</name>
<dbReference type="InterPro" id="IPR012932">
    <property type="entry name" value="VKOR"/>
</dbReference>
<feature type="transmembrane region" description="Helical" evidence="10">
    <location>
        <begin position="130"/>
        <end position="149"/>
    </location>
</feature>
<keyword evidence="9" id="KW-0676">Redox-active center</keyword>
<feature type="transmembrane region" description="Helical" evidence="10">
    <location>
        <begin position="219"/>
        <end position="237"/>
    </location>
</feature>
<evidence type="ECO:0008006" key="15">
    <source>
        <dbReference type="Google" id="ProtNLM"/>
    </source>
</evidence>
<gene>
    <name evidence="13" type="ORF">GCM10022422_04360</name>
</gene>
<protein>
    <recommendedName>
        <fullName evidence="15">Vitamin K epoxide reductase domain-containing protein</fullName>
    </recommendedName>
</protein>
<keyword evidence="8" id="KW-1015">Disulfide bond</keyword>
<evidence type="ECO:0000313" key="13">
    <source>
        <dbReference type="EMBL" id="GAA3726086.1"/>
    </source>
</evidence>
<feature type="domain" description="Thioredoxin-like fold" evidence="12">
    <location>
        <begin position="369"/>
        <end position="426"/>
    </location>
</feature>
<dbReference type="Pfam" id="PF13462">
    <property type="entry name" value="Thioredoxin_4"/>
    <property type="match status" value="1"/>
</dbReference>
<accession>A0ABP7EWV0</accession>
<keyword evidence="3 10" id="KW-0812">Transmembrane</keyword>
<feature type="transmembrane region" description="Helical" evidence="10">
    <location>
        <begin position="155"/>
        <end position="179"/>
    </location>
</feature>
<evidence type="ECO:0000256" key="10">
    <source>
        <dbReference type="SAM" id="Phobius"/>
    </source>
</evidence>
<evidence type="ECO:0000259" key="12">
    <source>
        <dbReference type="Pfam" id="PF13462"/>
    </source>
</evidence>
<reference evidence="14" key="1">
    <citation type="journal article" date="2019" name="Int. J. Syst. Evol. Microbiol.">
        <title>The Global Catalogue of Microorganisms (GCM) 10K type strain sequencing project: providing services to taxonomists for standard genome sequencing and annotation.</title>
        <authorList>
            <consortium name="The Broad Institute Genomics Platform"/>
            <consortium name="The Broad Institute Genome Sequencing Center for Infectious Disease"/>
            <person name="Wu L."/>
            <person name="Ma J."/>
        </authorList>
    </citation>
    <scope>NUCLEOTIDE SEQUENCE [LARGE SCALE GENOMIC DNA]</scope>
    <source>
        <strain evidence="14">JCM 17336</strain>
    </source>
</reference>
<evidence type="ECO:0000256" key="8">
    <source>
        <dbReference type="ARBA" id="ARBA00023157"/>
    </source>
</evidence>
<dbReference type="Gene3D" id="1.20.1440.130">
    <property type="entry name" value="VKOR domain"/>
    <property type="match status" value="1"/>
</dbReference>
<comment type="similarity">
    <text evidence="2">Belongs to the VKOR family.</text>
</comment>
<dbReference type="Pfam" id="PF07884">
    <property type="entry name" value="VKOR"/>
    <property type="match status" value="1"/>
</dbReference>
<sequence>MIDFFYLKKYLHEHKYSHLGEKFLLELEAHPDYPSLIAMVDVFNYYDIENVAARIDQSELPNLPDTFISIFCTYTGNEIVYTKKIGQDFEIQFANGFVQKLSRSEYLAGWNGMIVAIEENENAENVEKNILFKSVPLFLLITIGFAFFQVYTNNIISPFLSIGYFIASFLGLAISIFLIREDLGFHDTAISRICYATKKTSCKEVLHSKKAKILGGLKLTDLSLIYFLGLTVFSIFTKFQDYIFIYSCLAFFSIPVMLYSVYVQSFVVKKWCILCLGILLALAIQVLMVLNYGFSVNPNFAEAKNAVVFLFALIFISFLFLEIKRLIKNNLTNNMIELKYNQLKRKYPVFKALIDSENSVEELVLEKLQAIVIGKENAPITINAVLSASCMHCHKVYEKLVKLQAKNPDYLKIKLVFNINVENLQNPYNIIYKQAIAYYIKGEYNKAVLSLNEWHIDRLDFEQWKLKWQDNYSEIGIAQIQSQYQWCLENKIFYTPAILVNGQLLPKEYEAHELNFFIDNLIEEKIAVF</sequence>
<evidence type="ECO:0000256" key="3">
    <source>
        <dbReference type="ARBA" id="ARBA00022692"/>
    </source>
</evidence>
<keyword evidence="6" id="KW-0560">Oxidoreductase</keyword>
<dbReference type="InterPro" id="IPR036249">
    <property type="entry name" value="Thioredoxin-like_sf"/>
</dbReference>
<feature type="transmembrane region" description="Helical" evidence="10">
    <location>
        <begin position="306"/>
        <end position="323"/>
    </location>
</feature>
<evidence type="ECO:0000256" key="9">
    <source>
        <dbReference type="ARBA" id="ARBA00023284"/>
    </source>
</evidence>
<keyword evidence="7 10" id="KW-0472">Membrane</keyword>
<dbReference type="SUPFAM" id="SSF52833">
    <property type="entry name" value="Thioredoxin-like"/>
    <property type="match status" value="1"/>
</dbReference>
<evidence type="ECO:0000256" key="7">
    <source>
        <dbReference type="ARBA" id="ARBA00023136"/>
    </source>
</evidence>
<dbReference type="Proteomes" id="UP001501367">
    <property type="component" value="Unassembled WGS sequence"/>
</dbReference>